<keyword evidence="1" id="KW-0472">Membrane</keyword>
<evidence type="ECO:0000256" key="1">
    <source>
        <dbReference type="SAM" id="Phobius"/>
    </source>
</evidence>
<organism evidence="2 3">
    <name type="scientific">Paramarasmius palmivorus</name>
    <dbReference type="NCBI Taxonomy" id="297713"/>
    <lineage>
        <taxon>Eukaryota</taxon>
        <taxon>Fungi</taxon>
        <taxon>Dikarya</taxon>
        <taxon>Basidiomycota</taxon>
        <taxon>Agaricomycotina</taxon>
        <taxon>Agaricomycetes</taxon>
        <taxon>Agaricomycetidae</taxon>
        <taxon>Agaricales</taxon>
        <taxon>Marasmiineae</taxon>
        <taxon>Marasmiaceae</taxon>
        <taxon>Paramarasmius</taxon>
    </lineage>
</organism>
<proteinExistence type="predicted"/>
<feature type="transmembrane region" description="Helical" evidence="1">
    <location>
        <begin position="147"/>
        <end position="169"/>
    </location>
</feature>
<name>A0AAW0B9R3_9AGAR</name>
<comment type="caution">
    <text evidence="2">The sequence shown here is derived from an EMBL/GenBank/DDBJ whole genome shotgun (WGS) entry which is preliminary data.</text>
</comment>
<reference evidence="2 3" key="1">
    <citation type="submission" date="2024-01" db="EMBL/GenBank/DDBJ databases">
        <title>A draft genome for a cacao thread blight-causing isolate of Paramarasmius palmivorus.</title>
        <authorList>
            <person name="Baruah I.K."/>
            <person name="Bukari Y."/>
            <person name="Amoako-Attah I."/>
            <person name="Meinhardt L.W."/>
            <person name="Bailey B.A."/>
            <person name="Cohen S.P."/>
        </authorList>
    </citation>
    <scope>NUCLEOTIDE SEQUENCE [LARGE SCALE GENOMIC DNA]</scope>
    <source>
        <strain evidence="2 3">GH-12</strain>
    </source>
</reference>
<gene>
    <name evidence="2" type="ORF">VNI00_017022</name>
</gene>
<keyword evidence="1" id="KW-0812">Transmembrane</keyword>
<evidence type="ECO:0000313" key="2">
    <source>
        <dbReference type="EMBL" id="KAK7022696.1"/>
    </source>
</evidence>
<dbReference type="AlphaFoldDB" id="A0AAW0B9R3"/>
<keyword evidence="3" id="KW-1185">Reference proteome</keyword>
<sequence>MAWNSFDQRSLREYIVETVRALDSWRVSGGPGQNEGTPLHPGFTPLNHGELIFSLSSTTPRLENYGDMRSYLEAYISDQYNALLDNIISADSSYNNWNNTKEMDIKERLSISYTLFAGIGMPEIIGANNTSSVDDSPFTHSGPAAGAIAGGSVGGLILVVLSILVWVLYNRRRRRDQSEQSKNTDPEPFAL</sequence>
<evidence type="ECO:0000313" key="3">
    <source>
        <dbReference type="Proteomes" id="UP001383192"/>
    </source>
</evidence>
<accession>A0AAW0B9R3</accession>
<dbReference type="Proteomes" id="UP001383192">
    <property type="component" value="Unassembled WGS sequence"/>
</dbReference>
<keyword evidence="1" id="KW-1133">Transmembrane helix</keyword>
<protein>
    <submittedName>
        <fullName evidence="2">Uncharacterized protein</fullName>
    </submittedName>
</protein>
<feature type="transmembrane region" description="Helical" evidence="1">
    <location>
        <begin position="109"/>
        <end position="127"/>
    </location>
</feature>
<dbReference type="EMBL" id="JAYKXP010000152">
    <property type="protein sequence ID" value="KAK7022696.1"/>
    <property type="molecule type" value="Genomic_DNA"/>
</dbReference>